<accession>A0ABW7EXZ1</accession>
<dbReference type="Proteomes" id="UP001606300">
    <property type="component" value="Unassembled WGS sequence"/>
</dbReference>
<comment type="caution">
    <text evidence="18">The sequence shown here is derived from an EMBL/GenBank/DDBJ whole genome shotgun (WGS) entry which is preliminary data.</text>
</comment>
<keyword evidence="5 12" id="KW-0812">Transmembrane</keyword>
<dbReference type="Gene3D" id="2.170.130.10">
    <property type="entry name" value="TonB-dependent receptor, plug domain"/>
    <property type="match status" value="1"/>
</dbReference>
<keyword evidence="11 12" id="KW-0998">Cell outer membrane</keyword>
<evidence type="ECO:0000256" key="6">
    <source>
        <dbReference type="ARBA" id="ARBA00022729"/>
    </source>
</evidence>
<evidence type="ECO:0000256" key="13">
    <source>
        <dbReference type="RuleBase" id="RU003357"/>
    </source>
</evidence>
<keyword evidence="8 13" id="KW-0798">TonB box</keyword>
<dbReference type="Gene3D" id="2.40.170.20">
    <property type="entry name" value="TonB-dependent receptor, beta-barrel domain"/>
    <property type="match status" value="1"/>
</dbReference>
<evidence type="ECO:0000259" key="17">
    <source>
        <dbReference type="Pfam" id="PF07715"/>
    </source>
</evidence>
<evidence type="ECO:0000313" key="19">
    <source>
        <dbReference type="Proteomes" id="UP001606300"/>
    </source>
</evidence>
<sequence>MTQHTLTGLALACLACLACINAHAQGVATDAQLAPVTVNGTASKTGLPAAVPGTTASKTAEQLREQNLFNPEDALNYAPGTTVRKRYLGDRNALLAGRSFGTLQPSRALVYLDGYLISNFLGRFDAPRWNMISPEAIARVDLLYGPFSALFPGNSIGTTVAVSQRVPQGFELSGRLIASSQKFKQYGRSERFDAGQFSLHVANRFDGGLWLSADLNHQDATSQPMQYQTVVANAAGNFPAAAGTATTVTGIVYDTDPKGLKRAVFGANSGAIDHTVQDTLNLRGGLMLTPTLEASAMVSWWRNDTETRNDSWLRDAAGNTVWSGVVTDGTNHFSIPPSGFAPYTRLETHQQLGATLKTKRGPGWNGSLVVSDYRLLKDANRQANNPAPVATNGGAGSLTLRDGTGWDTAEVQASYTPTAGDWGGGRHSLALGLHRNGYRLENAVNAAADWRNDTGSQTQFYGGKTEVTAVYVQDAWRLTDDWLLTLGWREERFKAFAGRQLGGGVTVNYDGRTLTGSSPKAALAWAATDRLLLKASLGRGVRFPNVEELYNGTVTATSQTLSDPTLKAETGDAFELSAEQDWDRQRLRVSLYWDDVRDAILRQSTTDAAVCKTTATGASSYTCVQNVDRVKTNGIELAWQAQDLALKGLALEASAAYTFKSEVTANSRDPAMVGKWWLRVPRTRAAVQASYRPAAQWLFAAGWRHQGRAYNDTYNLDVNPNVYGGVSKVNQLDVRGAYKFSRQLELALGINNLTDQQAYQSHPYPGRTLFAELRFQR</sequence>
<evidence type="ECO:0000256" key="12">
    <source>
        <dbReference type="PROSITE-ProRule" id="PRU01360"/>
    </source>
</evidence>
<evidence type="ECO:0000256" key="3">
    <source>
        <dbReference type="ARBA" id="ARBA00022448"/>
    </source>
</evidence>
<dbReference type="InterPro" id="IPR012910">
    <property type="entry name" value="Plug_dom"/>
</dbReference>
<dbReference type="PROSITE" id="PS52016">
    <property type="entry name" value="TONB_DEPENDENT_REC_3"/>
    <property type="match status" value="1"/>
</dbReference>
<evidence type="ECO:0000256" key="9">
    <source>
        <dbReference type="ARBA" id="ARBA00023136"/>
    </source>
</evidence>
<protein>
    <submittedName>
        <fullName evidence="18">TonB-dependent receptor</fullName>
    </submittedName>
</protein>
<dbReference type="Pfam" id="PF07715">
    <property type="entry name" value="Plug"/>
    <property type="match status" value="1"/>
</dbReference>
<dbReference type="PANTHER" id="PTHR30069">
    <property type="entry name" value="TONB-DEPENDENT OUTER MEMBRANE RECEPTOR"/>
    <property type="match status" value="1"/>
</dbReference>
<keyword evidence="4 12" id="KW-1134">Transmembrane beta strand</keyword>
<evidence type="ECO:0000256" key="4">
    <source>
        <dbReference type="ARBA" id="ARBA00022452"/>
    </source>
</evidence>
<comment type="similarity">
    <text evidence="2 12 13">Belongs to the TonB-dependent receptor family.</text>
</comment>
<evidence type="ECO:0000256" key="10">
    <source>
        <dbReference type="ARBA" id="ARBA00023170"/>
    </source>
</evidence>
<comment type="subcellular location">
    <subcellularLocation>
        <location evidence="1 12">Cell outer membrane</location>
        <topology evidence="1 12">Multi-pass membrane protein</topology>
    </subcellularLocation>
</comment>
<keyword evidence="6 15" id="KW-0732">Signal</keyword>
<dbReference type="InterPro" id="IPR039426">
    <property type="entry name" value="TonB-dep_rcpt-like"/>
</dbReference>
<dbReference type="InterPro" id="IPR036942">
    <property type="entry name" value="Beta-barrel_TonB_sf"/>
</dbReference>
<evidence type="ECO:0000256" key="1">
    <source>
        <dbReference type="ARBA" id="ARBA00004571"/>
    </source>
</evidence>
<evidence type="ECO:0000256" key="7">
    <source>
        <dbReference type="ARBA" id="ARBA00023065"/>
    </source>
</evidence>
<dbReference type="InterPro" id="IPR037066">
    <property type="entry name" value="Plug_dom_sf"/>
</dbReference>
<feature type="signal peptide" evidence="15">
    <location>
        <begin position="1"/>
        <end position="24"/>
    </location>
</feature>
<keyword evidence="19" id="KW-1185">Reference proteome</keyword>
<dbReference type="InterPro" id="IPR000531">
    <property type="entry name" value="Beta-barrel_TonB"/>
</dbReference>
<keyword evidence="3 12" id="KW-0813">Transport</keyword>
<evidence type="ECO:0000256" key="2">
    <source>
        <dbReference type="ARBA" id="ARBA00009810"/>
    </source>
</evidence>
<evidence type="ECO:0000259" key="16">
    <source>
        <dbReference type="Pfam" id="PF00593"/>
    </source>
</evidence>
<feature type="region of interest" description="Disordered" evidence="14">
    <location>
        <begin position="383"/>
        <end position="403"/>
    </location>
</feature>
<evidence type="ECO:0000256" key="5">
    <source>
        <dbReference type="ARBA" id="ARBA00022692"/>
    </source>
</evidence>
<evidence type="ECO:0000256" key="8">
    <source>
        <dbReference type="ARBA" id="ARBA00023077"/>
    </source>
</evidence>
<feature type="chain" id="PRO_5046323718" evidence="15">
    <location>
        <begin position="25"/>
        <end position="777"/>
    </location>
</feature>
<gene>
    <name evidence="18" type="ORF">ACG02S_24600</name>
</gene>
<dbReference type="EMBL" id="JBIGHY010000016">
    <property type="protein sequence ID" value="MFG6417080.1"/>
    <property type="molecule type" value="Genomic_DNA"/>
</dbReference>
<organism evidence="18 19">
    <name type="scientific">Pelomonas dachongensis</name>
    <dbReference type="NCBI Taxonomy" id="3299029"/>
    <lineage>
        <taxon>Bacteria</taxon>
        <taxon>Pseudomonadati</taxon>
        <taxon>Pseudomonadota</taxon>
        <taxon>Betaproteobacteria</taxon>
        <taxon>Burkholderiales</taxon>
        <taxon>Sphaerotilaceae</taxon>
        <taxon>Roseateles</taxon>
    </lineage>
</organism>
<keyword evidence="9 12" id="KW-0472">Membrane</keyword>
<evidence type="ECO:0000313" key="18">
    <source>
        <dbReference type="EMBL" id="MFG6417080.1"/>
    </source>
</evidence>
<name>A0ABW7EXZ1_9BURK</name>
<evidence type="ECO:0000256" key="15">
    <source>
        <dbReference type="SAM" id="SignalP"/>
    </source>
</evidence>
<dbReference type="RefSeq" id="WP_394473140.1">
    <property type="nucleotide sequence ID" value="NZ_JBIGHY010000016.1"/>
</dbReference>
<keyword evidence="10 18" id="KW-0675">Receptor</keyword>
<feature type="domain" description="TonB-dependent receptor plug" evidence="17">
    <location>
        <begin position="50"/>
        <end position="157"/>
    </location>
</feature>
<evidence type="ECO:0000256" key="11">
    <source>
        <dbReference type="ARBA" id="ARBA00023237"/>
    </source>
</evidence>
<reference evidence="18 19" key="1">
    <citation type="submission" date="2024-09" db="EMBL/GenBank/DDBJ databases">
        <title>Novel species of the genus Pelomonas and Roseateles isolated from streams.</title>
        <authorList>
            <person name="Lu H."/>
        </authorList>
    </citation>
    <scope>NUCLEOTIDE SEQUENCE [LARGE SCALE GENOMIC DNA]</scope>
    <source>
        <strain evidence="18 19">DC23W</strain>
    </source>
</reference>
<keyword evidence="7" id="KW-0406">Ion transport</keyword>
<dbReference type="PANTHER" id="PTHR30069:SF53">
    <property type="entry name" value="COLICIN I RECEPTOR-RELATED"/>
    <property type="match status" value="1"/>
</dbReference>
<dbReference type="Pfam" id="PF00593">
    <property type="entry name" value="TonB_dep_Rec_b-barrel"/>
    <property type="match status" value="1"/>
</dbReference>
<feature type="domain" description="TonB-dependent receptor-like beta-barrel" evidence="16">
    <location>
        <begin position="304"/>
        <end position="753"/>
    </location>
</feature>
<evidence type="ECO:0000256" key="14">
    <source>
        <dbReference type="SAM" id="MobiDB-lite"/>
    </source>
</evidence>
<proteinExistence type="inferred from homology"/>
<dbReference type="SUPFAM" id="SSF56935">
    <property type="entry name" value="Porins"/>
    <property type="match status" value="1"/>
</dbReference>